<dbReference type="RefSeq" id="WP_061152482.1">
    <property type="nucleotide sequence ID" value="NZ_FCOM02000114.1"/>
</dbReference>
<evidence type="ECO:0000313" key="1">
    <source>
        <dbReference type="EMBL" id="SAL88141.1"/>
    </source>
</evidence>
<reference evidence="1" key="1">
    <citation type="submission" date="2016-01" db="EMBL/GenBank/DDBJ databases">
        <authorList>
            <person name="Peeters C."/>
        </authorList>
    </citation>
    <scope>NUCLEOTIDE SEQUENCE [LARGE SCALE GENOMIC DNA]</scope>
    <source>
        <strain evidence="1">LMG 29317</strain>
    </source>
</reference>
<name>A0A158L602_9BURK</name>
<gene>
    <name evidence="1" type="ORF">AWB74_08423</name>
</gene>
<dbReference type="AlphaFoldDB" id="A0A158L602"/>
<dbReference type="EMBL" id="FCOM02000114">
    <property type="protein sequence ID" value="SAL88141.1"/>
    <property type="molecule type" value="Genomic_DNA"/>
</dbReference>
<keyword evidence="2" id="KW-1185">Reference proteome</keyword>
<sequence>MIVYYHGVAIQPTIARVGRSFVATASIQEEDGHATSLGTLGVFANESSAFGFAVRCASAFVDGEDMPLPPFQVGPVTA</sequence>
<evidence type="ECO:0000313" key="2">
    <source>
        <dbReference type="Proteomes" id="UP000055019"/>
    </source>
</evidence>
<comment type="caution">
    <text evidence="1">The sequence shown here is derived from an EMBL/GenBank/DDBJ whole genome shotgun (WGS) entry which is preliminary data.</text>
</comment>
<protein>
    <submittedName>
        <fullName evidence="1">Uncharacterized protein</fullName>
    </submittedName>
</protein>
<dbReference type="OrthoDB" id="9132596at2"/>
<accession>A0A158L602</accession>
<dbReference type="Proteomes" id="UP000055019">
    <property type="component" value="Unassembled WGS sequence"/>
</dbReference>
<proteinExistence type="predicted"/>
<organism evidence="1 2">
    <name type="scientific">Caballeronia arvi</name>
    <dbReference type="NCBI Taxonomy" id="1777135"/>
    <lineage>
        <taxon>Bacteria</taxon>
        <taxon>Pseudomonadati</taxon>
        <taxon>Pseudomonadota</taxon>
        <taxon>Betaproteobacteria</taxon>
        <taxon>Burkholderiales</taxon>
        <taxon>Burkholderiaceae</taxon>
        <taxon>Caballeronia</taxon>
    </lineage>
</organism>